<keyword evidence="7" id="KW-1185">Reference proteome</keyword>
<dbReference type="AlphaFoldDB" id="A0A2V1HUS8"/>
<dbReference type="GO" id="GO:0045892">
    <property type="term" value="P:negative regulation of DNA-templated transcription"/>
    <property type="evidence" value="ECO:0007669"/>
    <property type="project" value="UniProtKB-ARBA"/>
</dbReference>
<dbReference type="Proteomes" id="UP000244893">
    <property type="component" value="Unassembled WGS sequence"/>
</dbReference>
<protein>
    <submittedName>
        <fullName evidence="6">TetR family transcriptional regulator</fullName>
    </submittedName>
</protein>
<dbReference type="GO" id="GO:0003700">
    <property type="term" value="F:DNA-binding transcription factor activity"/>
    <property type="evidence" value="ECO:0007669"/>
    <property type="project" value="TreeGrafter"/>
</dbReference>
<feature type="domain" description="HTH tetR-type" evidence="5">
    <location>
        <begin position="30"/>
        <end position="90"/>
    </location>
</feature>
<dbReference type="PRINTS" id="PR00455">
    <property type="entry name" value="HTHTETR"/>
</dbReference>
<gene>
    <name evidence="6" type="ORF">DDQ50_09895</name>
</gene>
<accession>A0A2V1HUS8</accession>
<dbReference type="EMBL" id="QEOP01000002">
    <property type="protein sequence ID" value="PVZ94057.1"/>
    <property type="molecule type" value="Genomic_DNA"/>
</dbReference>
<dbReference type="PANTHER" id="PTHR30055">
    <property type="entry name" value="HTH-TYPE TRANSCRIPTIONAL REGULATOR RUTR"/>
    <property type="match status" value="1"/>
</dbReference>
<dbReference type="InterPro" id="IPR009057">
    <property type="entry name" value="Homeodomain-like_sf"/>
</dbReference>
<keyword evidence="3" id="KW-0804">Transcription</keyword>
<evidence type="ECO:0000259" key="5">
    <source>
        <dbReference type="PROSITE" id="PS50977"/>
    </source>
</evidence>
<dbReference type="SUPFAM" id="SSF46689">
    <property type="entry name" value="Homeodomain-like"/>
    <property type="match status" value="1"/>
</dbReference>
<dbReference type="InterPro" id="IPR050109">
    <property type="entry name" value="HTH-type_TetR-like_transc_reg"/>
</dbReference>
<evidence type="ECO:0000256" key="2">
    <source>
        <dbReference type="ARBA" id="ARBA00023125"/>
    </source>
</evidence>
<dbReference type="OrthoDB" id="956698at2"/>
<evidence type="ECO:0000256" key="3">
    <source>
        <dbReference type="ARBA" id="ARBA00023163"/>
    </source>
</evidence>
<dbReference type="Gene3D" id="1.10.10.60">
    <property type="entry name" value="Homeodomain-like"/>
    <property type="match status" value="1"/>
</dbReference>
<sequence>MSTSENGSQPRFFEYSASMIRMGLRETKAARTRQQIVDVALGLFLDRGFDQVTMEEIAEGAEIGTSTLYRYFPSKDLLILDPLLSFTELGDRLRERPRDEPLEVALGAAIRGSLVDFTRAPVTAEVRRIVDTTPSPRAKLWDIMATSRVDLESAVADRMGAPIDDVGVALTSRMMMVVFEMVAEAWWAGDHTRPIDEAVDETLGRIQSADIVLPGAYAVTPLRAAAS</sequence>
<evidence type="ECO:0000313" key="7">
    <source>
        <dbReference type="Proteomes" id="UP000244893"/>
    </source>
</evidence>
<reference evidence="6 7" key="1">
    <citation type="submission" date="2018-05" db="EMBL/GenBank/DDBJ databases">
        <title>Amnibacterium sp. M8JJ-5, whole genome shotgun sequence.</title>
        <authorList>
            <person name="Tuo L."/>
        </authorList>
    </citation>
    <scope>NUCLEOTIDE SEQUENCE [LARGE SCALE GENOMIC DNA]</scope>
    <source>
        <strain evidence="6 7">M8JJ-5</strain>
    </source>
</reference>
<dbReference type="PROSITE" id="PS50977">
    <property type="entry name" value="HTH_TETR_2"/>
    <property type="match status" value="1"/>
</dbReference>
<keyword evidence="2 4" id="KW-0238">DNA-binding</keyword>
<evidence type="ECO:0000313" key="6">
    <source>
        <dbReference type="EMBL" id="PVZ94057.1"/>
    </source>
</evidence>
<proteinExistence type="predicted"/>
<dbReference type="Gene3D" id="1.10.357.10">
    <property type="entry name" value="Tetracycline Repressor, domain 2"/>
    <property type="match status" value="1"/>
</dbReference>
<evidence type="ECO:0000256" key="1">
    <source>
        <dbReference type="ARBA" id="ARBA00023015"/>
    </source>
</evidence>
<dbReference type="GO" id="GO:0000976">
    <property type="term" value="F:transcription cis-regulatory region binding"/>
    <property type="evidence" value="ECO:0007669"/>
    <property type="project" value="TreeGrafter"/>
</dbReference>
<dbReference type="InterPro" id="IPR001647">
    <property type="entry name" value="HTH_TetR"/>
</dbReference>
<comment type="caution">
    <text evidence="6">The sequence shown here is derived from an EMBL/GenBank/DDBJ whole genome shotgun (WGS) entry which is preliminary data.</text>
</comment>
<dbReference type="FunFam" id="1.10.10.60:FF:000141">
    <property type="entry name" value="TetR family transcriptional regulator"/>
    <property type="match status" value="1"/>
</dbReference>
<feature type="DNA-binding region" description="H-T-H motif" evidence="4">
    <location>
        <begin position="53"/>
        <end position="72"/>
    </location>
</feature>
<organism evidence="6 7">
    <name type="scientific">Amnibacterium flavum</name>
    <dbReference type="NCBI Taxonomy" id="2173173"/>
    <lineage>
        <taxon>Bacteria</taxon>
        <taxon>Bacillati</taxon>
        <taxon>Actinomycetota</taxon>
        <taxon>Actinomycetes</taxon>
        <taxon>Micrococcales</taxon>
        <taxon>Microbacteriaceae</taxon>
        <taxon>Amnibacterium</taxon>
    </lineage>
</organism>
<dbReference type="PANTHER" id="PTHR30055:SF234">
    <property type="entry name" value="HTH-TYPE TRANSCRIPTIONAL REGULATOR BETI"/>
    <property type="match status" value="1"/>
</dbReference>
<keyword evidence="1" id="KW-0805">Transcription regulation</keyword>
<name>A0A2V1HUS8_9MICO</name>
<evidence type="ECO:0000256" key="4">
    <source>
        <dbReference type="PROSITE-ProRule" id="PRU00335"/>
    </source>
</evidence>
<dbReference type="Pfam" id="PF00440">
    <property type="entry name" value="TetR_N"/>
    <property type="match status" value="1"/>
</dbReference>